<dbReference type="SUPFAM" id="SSF56219">
    <property type="entry name" value="DNase I-like"/>
    <property type="match status" value="1"/>
</dbReference>
<sequence length="254" mass="29112">MTGTLNVANVYAPQAPADKRLLWDDLRSTIDGMQGEWVLMGDFNATRSVSDRSTNAHLDSVAHDFNSFISLSSLNEYNMGGDKFTWIKDDGTVLSKLDRFLVCNGFLDRWPLATVTALKRRWSDHNPVTLVTNHLDYGPSPLKIYNSWLSDSSFNEVVNASWSNSRFYGTPDYIFCRKLKKLKEDIKMWRVIKCGQDKMAQQQLEDVIATLERNAAACPLSVDDRKKRLEAKKELLAIEMKVKQDLRQKARVKW</sequence>
<evidence type="ECO:0000313" key="3">
    <source>
        <dbReference type="Proteomes" id="UP001229421"/>
    </source>
</evidence>
<accession>A0AAD8KXA4</accession>
<dbReference type="Gene3D" id="3.60.10.10">
    <property type="entry name" value="Endonuclease/exonuclease/phosphatase"/>
    <property type="match status" value="1"/>
</dbReference>
<proteinExistence type="predicted"/>
<reference evidence="2" key="1">
    <citation type="journal article" date="2023" name="bioRxiv">
        <title>Improved chromosome-level genome assembly for marigold (Tagetes erecta).</title>
        <authorList>
            <person name="Jiang F."/>
            <person name="Yuan L."/>
            <person name="Wang S."/>
            <person name="Wang H."/>
            <person name="Xu D."/>
            <person name="Wang A."/>
            <person name="Fan W."/>
        </authorList>
    </citation>
    <scope>NUCLEOTIDE SEQUENCE</scope>
    <source>
        <strain evidence="2">WSJ</strain>
        <tissue evidence="2">Leaf</tissue>
    </source>
</reference>
<protein>
    <recommendedName>
        <fullName evidence="1">Endonuclease/exonuclease/phosphatase domain-containing protein</fullName>
    </recommendedName>
</protein>
<evidence type="ECO:0000313" key="2">
    <source>
        <dbReference type="EMBL" id="KAK1431384.1"/>
    </source>
</evidence>
<dbReference type="InterPro" id="IPR005135">
    <property type="entry name" value="Endo/exonuclease/phosphatase"/>
</dbReference>
<dbReference type="InterPro" id="IPR036691">
    <property type="entry name" value="Endo/exonu/phosph_ase_sf"/>
</dbReference>
<gene>
    <name evidence="2" type="ORF">QVD17_07841</name>
</gene>
<dbReference type="Pfam" id="PF03372">
    <property type="entry name" value="Exo_endo_phos"/>
    <property type="match status" value="1"/>
</dbReference>
<name>A0AAD8KXA4_TARER</name>
<dbReference type="AlphaFoldDB" id="A0AAD8KXA4"/>
<evidence type="ECO:0000259" key="1">
    <source>
        <dbReference type="Pfam" id="PF03372"/>
    </source>
</evidence>
<comment type="caution">
    <text evidence="2">The sequence shown here is derived from an EMBL/GenBank/DDBJ whole genome shotgun (WGS) entry which is preliminary data.</text>
</comment>
<feature type="domain" description="Endonuclease/exonuclease/phosphatase" evidence="1">
    <location>
        <begin position="11"/>
        <end position="125"/>
    </location>
</feature>
<dbReference type="PANTHER" id="PTHR33710">
    <property type="entry name" value="BNAC02G09200D PROTEIN"/>
    <property type="match status" value="1"/>
</dbReference>
<keyword evidence="3" id="KW-1185">Reference proteome</keyword>
<dbReference type="PANTHER" id="PTHR33710:SF64">
    <property type="entry name" value="ENDONUCLEASE_EXONUCLEASE_PHOSPHATASE DOMAIN-CONTAINING PROTEIN"/>
    <property type="match status" value="1"/>
</dbReference>
<organism evidence="2 3">
    <name type="scientific">Tagetes erecta</name>
    <name type="common">African marigold</name>
    <dbReference type="NCBI Taxonomy" id="13708"/>
    <lineage>
        <taxon>Eukaryota</taxon>
        <taxon>Viridiplantae</taxon>
        <taxon>Streptophyta</taxon>
        <taxon>Embryophyta</taxon>
        <taxon>Tracheophyta</taxon>
        <taxon>Spermatophyta</taxon>
        <taxon>Magnoliopsida</taxon>
        <taxon>eudicotyledons</taxon>
        <taxon>Gunneridae</taxon>
        <taxon>Pentapetalae</taxon>
        <taxon>asterids</taxon>
        <taxon>campanulids</taxon>
        <taxon>Asterales</taxon>
        <taxon>Asteraceae</taxon>
        <taxon>Asteroideae</taxon>
        <taxon>Heliantheae alliance</taxon>
        <taxon>Tageteae</taxon>
        <taxon>Tagetes</taxon>
    </lineage>
</organism>
<dbReference type="Proteomes" id="UP001229421">
    <property type="component" value="Unassembled WGS sequence"/>
</dbReference>
<dbReference type="EMBL" id="JAUHHV010000002">
    <property type="protein sequence ID" value="KAK1431384.1"/>
    <property type="molecule type" value="Genomic_DNA"/>
</dbReference>